<comment type="caution">
    <text evidence="1">The sequence shown here is derived from an EMBL/GenBank/DDBJ whole genome shotgun (WGS) entry which is preliminary data.</text>
</comment>
<dbReference type="Pfam" id="PF05708">
    <property type="entry name" value="Peptidase_C92"/>
    <property type="match status" value="1"/>
</dbReference>
<evidence type="ECO:0000313" key="2">
    <source>
        <dbReference type="Proteomes" id="UP000465810"/>
    </source>
</evidence>
<gene>
    <name evidence="1" type="ORF">GR702_21845</name>
</gene>
<dbReference type="AlphaFoldDB" id="A0A7X4GKJ8"/>
<dbReference type="Proteomes" id="UP000465810">
    <property type="component" value="Unassembled WGS sequence"/>
</dbReference>
<dbReference type="InterPro" id="IPR038765">
    <property type="entry name" value="Papain-like_cys_pep_sf"/>
</dbReference>
<keyword evidence="2" id="KW-1185">Reference proteome</keyword>
<dbReference type="EMBL" id="WVTD01000050">
    <property type="protein sequence ID" value="MYM00377.1"/>
    <property type="molecule type" value="Genomic_DNA"/>
</dbReference>
<evidence type="ECO:0008006" key="3">
    <source>
        <dbReference type="Google" id="ProtNLM"/>
    </source>
</evidence>
<reference evidence="1 2" key="1">
    <citation type="submission" date="2019-12" db="EMBL/GenBank/DDBJ databases">
        <authorList>
            <person name="Feng G."/>
            <person name="Zhu H."/>
        </authorList>
    </citation>
    <scope>NUCLEOTIDE SEQUENCE [LARGE SCALE GENOMIC DNA]</scope>
    <source>
        <strain evidence="1 2">FGD1</strain>
    </source>
</reference>
<proteinExistence type="predicted"/>
<dbReference type="RefSeq" id="WP_160987608.1">
    <property type="nucleotide sequence ID" value="NZ_WVTD01000050.1"/>
</dbReference>
<organism evidence="1 2">
    <name type="scientific">Novosphingobium silvae</name>
    <dbReference type="NCBI Taxonomy" id="2692619"/>
    <lineage>
        <taxon>Bacteria</taxon>
        <taxon>Pseudomonadati</taxon>
        <taxon>Pseudomonadota</taxon>
        <taxon>Alphaproteobacteria</taxon>
        <taxon>Sphingomonadales</taxon>
        <taxon>Sphingomonadaceae</taxon>
        <taxon>Novosphingobium</taxon>
    </lineage>
</organism>
<evidence type="ECO:0000313" key="1">
    <source>
        <dbReference type="EMBL" id="MYM00377.1"/>
    </source>
</evidence>
<accession>A0A7X4GKJ8</accession>
<dbReference type="Gene3D" id="3.90.1720.10">
    <property type="entry name" value="endopeptidase domain like (from Nostoc punctiforme)"/>
    <property type="match status" value="1"/>
</dbReference>
<dbReference type="InterPro" id="IPR024453">
    <property type="entry name" value="Peptidase_C92"/>
</dbReference>
<name>A0A7X4GKJ8_9SPHN</name>
<sequence length="427" mass="47749">METTQPVRRIAAERLLPGDIVLTASSGKMSAVIRRASKGEVSHAMICVQHGSIIDSTDDGVQAHNIQRETYKVDDHVVVLRLREPLDPVQLQSVLNYARSEVGTRYSKVEAARSVLGGSKPRTRQLFCSRLVSRAYAAAGVNLVSDPDYCTPEALRRSALLIEIPEMTEIVSEAELAAWAARPNPLADMRAMQNEILDVARRRDPAIENFEDLDAFVQANPQWDEEIAHVYRASGYLDLWRADYAINPWHYDLDEMEASARSGDDEGLRLYCVSTIQEFHTGGVRFAVNLAHYERAMQANGRRTTAQLVTLYSQLVRNDQLRRDVALAWLWRHHPADAATHLQRIEPHSPLWFSIIDRVEPRLGAIARANIQQEGSVDVCSSCGDPPQDYRLVNSAEAMPGVPSLRLCSDCIVIRRGSGEILVPLHD</sequence>
<dbReference type="SUPFAM" id="SSF54001">
    <property type="entry name" value="Cysteine proteinases"/>
    <property type="match status" value="1"/>
</dbReference>
<protein>
    <recommendedName>
        <fullName evidence="3">Permuted papain-like amidase YaeF/Yiix C92 family enzyme</fullName>
    </recommendedName>
</protein>